<dbReference type="Proteomes" id="UP001596023">
    <property type="component" value="Unassembled WGS sequence"/>
</dbReference>
<proteinExistence type="predicted"/>
<organism evidence="1 2">
    <name type="scientific">Dysgonomonas termitidis</name>
    <dbReference type="NCBI Taxonomy" id="1516126"/>
    <lineage>
        <taxon>Bacteria</taxon>
        <taxon>Pseudomonadati</taxon>
        <taxon>Bacteroidota</taxon>
        <taxon>Bacteroidia</taxon>
        <taxon>Bacteroidales</taxon>
        <taxon>Dysgonomonadaceae</taxon>
        <taxon>Dysgonomonas</taxon>
    </lineage>
</organism>
<dbReference type="RefSeq" id="WP_379996673.1">
    <property type="nucleotide sequence ID" value="NZ_JBHSGN010000074.1"/>
</dbReference>
<accession>A0ABV9KWI1</accession>
<protein>
    <submittedName>
        <fullName evidence="1">Uncharacterized protein</fullName>
    </submittedName>
</protein>
<evidence type="ECO:0000313" key="2">
    <source>
        <dbReference type="Proteomes" id="UP001596023"/>
    </source>
</evidence>
<dbReference type="SUPFAM" id="SSF69322">
    <property type="entry name" value="Tricorn protease domain 2"/>
    <property type="match status" value="1"/>
</dbReference>
<evidence type="ECO:0000313" key="1">
    <source>
        <dbReference type="EMBL" id="MFC4674402.1"/>
    </source>
</evidence>
<reference evidence="2" key="1">
    <citation type="journal article" date="2019" name="Int. J. Syst. Evol. Microbiol.">
        <title>The Global Catalogue of Microorganisms (GCM) 10K type strain sequencing project: providing services to taxonomists for standard genome sequencing and annotation.</title>
        <authorList>
            <consortium name="The Broad Institute Genomics Platform"/>
            <consortium name="The Broad Institute Genome Sequencing Center for Infectious Disease"/>
            <person name="Wu L."/>
            <person name="Ma J."/>
        </authorList>
    </citation>
    <scope>NUCLEOTIDE SEQUENCE [LARGE SCALE GENOMIC DNA]</scope>
    <source>
        <strain evidence="2">CCUG 66188</strain>
    </source>
</reference>
<dbReference type="EMBL" id="JBHSGN010000074">
    <property type="protein sequence ID" value="MFC4674402.1"/>
    <property type="molecule type" value="Genomic_DNA"/>
</dbReference>
<sequence length="865" mass="94928">MATLNFLKGLKADLPLLRQPDNFYITTDEGAIYLDNHKWTSDSSGASSPNIWILFYKNGDLHPTPEVGDVSTLDKNDWDLYDYGDYQTILSDWSVVKVGDIISLIDTKLYKREWVANVGVQANNTTSLDVKFVESTQAFAHKAIGDSIETSTLIQSIPSSYPYGIYTTPIKYGDDILLPIYGGVYSGNAVFYGIAPDGTLKTYPTNLNEANDIIFMDFDGSNITLLQQGYIWYGQDLNNLVKTPTSDVQYSTSIYKDGTQYVYANVVSNKLVISTSDTLLTNLQQVAVYDSETISESNTTIEKIGNYFYVGTSSGLFRIDLTTGTIEKTIQDNSNVSFYTYKPFKANVGNTEYMFVSNNTSGGTSVSTDGLNFTVASGFGNFQALGYIPNGEFFYGYKNGYLCFAHVDSNLNVNIKSTNIYISNSSYSNIALGNTILSYYYGTLYKNVLDVQRELDFSDLPNTDKIIAFKNNAFYELPVAYDTDFKDTNIASVGVIDKKILNKSDLIYVKPQEPSLIKQFNPSSAIYPRTSSQGGVYWVNNAGSGTSAYSSDGLTFQNLNTTINSANYSTYGGICMTVSLTGTDDWQITTNAVYRVQGLNVTTFSAATVGLNNVGTKFAPSDGYVYITNNTGAAVRTNDGSTFSALPAAITITNIDYNSLANKYVYTKANGKDIYLTDDINVSEGNLLYSNANNIRFIKYVSVLENDHIIFIDNMGVWKLPLTNELPTLIFSIVNNFTTWGQWNGYIVLWNGVDILLTKNFVNLKTFKLSPLESGGYGSGVTKIGNQLVWYSSYGTSGGGLKIYSLGKFPVLTNFSDAVNDPSKGIVGIDSATGEWESIGLPTIPSADGSYKLVISGGVATWETI</sequence>
<keyword evidence="2" id="KW-1185">Reference proteome</keyword>
<comment type="caution">
    <text evidence="1">The sequence shown here is derived from an EMBL/GenBank/DDBJ whole genome shotgun (WGS) entry which is preliminary data.</text>
</comment>
<name>A0ABV9KWI1_9BACT</name>
<gene>
    <name evidence="1" type="ORF">ACFO6W_11915</name>
</gene>